<sequence>MGRINGRVAVVTGAARGIGQAIATVFVQEGASVVVADMDVEAGQATVAQLEAQGGQALFVRCDVGHRPDAEDCVAQTLARFGQVDILVNNAGVARDASILKMTDDQWFDVLRVDLYSVFLMTQVCARAMAQRKYGRIVNVSSLAGISGVYGGSNYSAAKAGILGFAKSASRELARHGVLVNSVIPGAVDTDILRGLPESVRQEKCKAILAGRPADPLEIARVVLFLASEDASYVNGQAIVCDGGRADKL</sequence>
<dbReference type="NCBIfam" id="NF005559">
    <property type="entry name" value="PRK07231.1"/>
    <property type="match status" value="1"/>
</dbReference>
<comment type="similarity">
    <text evidence="1">Belongs to the short-chain dehydrogenases/reductases (SDR) family.</text>
</comment>
<dbReference type="AlphaFoldDB" id="A0A6J6WPY4"/>
<evidence type="ECO:0000313" key="4">
    <source>
        <dbReference type="EMBL" id="CAB4785284.1"/>
    </source>
</evidence>
<dbReference type="Pfam" id="PF13561">
    <property type="entry name" value="adh_short_C2"/>
    <property type="match status" value="1"/>
</dbReference>
<dbReference type="GO" id="GO:0016491">
    <property type="term" value="F:oxidoreductase activity"/>
    <property type="evidence" value="ECO:0007669"/>
    <property type="project" value="UniProtKB-KW"/>
</dbReference>
<keyword evidence="2" id="KW-0560">Oxidoreductase</keyword>
<dbReference type="PRINTS" id="PR00080">
    <property type="entry name" value="SDRFAMILY"/>
</dbReference>
<evidence type="ECO:0000256" key="2">
    <source>
        <dbReference type="ARBA" id="ARBA00023002"/>
    </source>
</evidence>
<dbReference type="InterPro" id="IPR002347">
    <property type="entry name" value="SDR_fam"/>
</dbReference>
<dbReference type="SMART" id="SM00822">
    <property type="entry name" value="PKS_KR"/>
    <property type="match status" value="1"/>
</dbReference>
<feature type="domain" description="Ketoreductase" evidence="3">
    <location>
        <begin position="7"/>
        <end position="191"/>
    </location>
</feature>
<name>A0A6J6WPY4_9ZZZZ</name>
<dbReference type="EMBL" id="CAFAAI010000002">
    <property type="protein sequence ID" value="CAB4785284.1"/>
    <property type="molecule type" value="Genomic_DNA"/>
</dbReference>
<dbReference type="InterPro" id="IPR057326">
    <property type="entry name" value="KR_dom"/>
</dbReference>
<accession>A0A6J6WPY4</accession>
<dbReference type="GO" id="GO:0032787">
    <property type="term" value="P:monocarboxylic acid metabolic process"/>
    <property type="evidence" value="ECO:0007669"/>
    <property type="project" value="UniProtKB-ARBA"/>
</dbReference>
<dbReference type="SUPFAM" id="SSF51735">
    <property type="entry name" value="NAD(P)-binding Rossmann-fold domains"/>
    <property type="match status" value="1"/>
</dbReference>
<dbReference type="Gene3D" id="3.40.50.720">
    <property type="entry name" value="NAD(P)-binding Rossmann-like Domain"/>
    <property type="match status" value="1"/>
</dbReference>
<dbReference type="PROSITE" id="PS00061">
    <property type="entry name" value="ADH_SHORT"/>
    <property type="match status" value="1"/>
</dbReference>
<evidence type="ECO:0000256" key="1">
    <source>
        <dbReference type="ARBA" id="ARBA00006484"/>
    </source>
</evidence>
<dbReference type="InterPro" id="IPR036291">
    <property type="entry name" value="NAD(P)-bd_dom_sf"/>
</dbReference>
<evidence type="ECO:0000259" key="3">
    <source>
        <dbReference type="SMART" id="SM00822"/>
    </source>
</evidence>
<dbReference type="NCBIfam" id="NF009466">
    <property type="entry name" value="PRK12826.1-2"/>
    <property type="match status" value="1"/>
</dbReference>
<dbReference type="InterPro" id="IPR020904">
    <property type="entry name" value="Sc_DH/Rdtase_CS"/>
</dbReference>
<dbReference type="PANTHER" id="PTHR42879">
    <property type="entry name" value="3-OXOACYL-(ACYL-CARRIER-PROTEIN) REDUCTASE"/>
    <property type="match status" value="1"/>
</dbReference>
<reference evidence="4" key="1">
    <citation type="submission" date="2020-05" db="EMBL/GenBank/DDBJ databases">
        <authorList>
            <person name="Chiriac C."/>
            <person name="Salcher M."/>
            <person name="Ghai R."/>
            <person name="Kavagutti S V."/>
        </authorList>
    </citation>
    <scope>NUCLEOTIDE SEQUENCE</scope>
</reference>
<dbReference type="PRINTS" id="PR00081">
    <property type="entry name" value="GDHRDH"/>
</dbReference>
<proteinExistence type="inferred from homology"/>
<organism evidence="4">
    <name type="scientific">freshwater metagenome</name>
    <dbReference type="NCBI Taxonomy" id="449393"/>
    <lineage>
        <taxon>unclassified sequences</taxon>
        <taxon>metagenomes</taxon>
        <taxon>ecological metagenomes</taxon>
    </lineage>
</organism>
<dbReference type="PANTHER" id="PTHR42879:SF2">
    <property type="entry name" value="3-OXOACYL-[ACYL-CARRIER-PROTEIN] REDUCTASE FABG"/>
    <property type="match status" value="1"/>
</dbReference>
<gene>
    <name evidence="4" type="ORF">UFOPK2992_00028</name>
</gene>
<protein>
    <submittedName>
        <fullName evidence="4">Unannotated protein</fullName>
    </submittedName>
</protein>
<dbReference type="FunFam" id="3.40.50.720:FF:000173">
    <property type="entry name" value="3-oxoacyl-[acyl-carrier protein] reductase"/>
    <property type="match status" value="1"/>
</dbReference>
<dbReference type="InterPro" id="IPR050259">
    <property type="entry name" value="SDR"/>
</dbReference>